<protein>
    <submittedName>
        <fullName evidence="1">Uncharacterized protein</fullName>
    </submittedName>
</protein>
<dbReference type="EMBL" id="AZEU01000313">
    <property type="protein sequence ID" value="KRL37824.1"/>
    <property type="molecule type" value="Genomic_DNA"/>
</dbReference>
<comment type="caution">
    <text evidence="1">The sequence shown here is derived from an EMBL/GenBank/DDBJ whole genome shotgun (WGS) entry which is preliminary data.</text>
</comment>
<proteinExistence type="predicted"/>
<gene>
    <name evidence="1" type="ORF">FD01_GL002782</name>
</gene>
<dbReference type="RefSeq" id="WP_054714150.1">
    <property type="nucleotide sequence ID" value="NZ_AZEU01000313.1"/>
</dbReference>
<organism evidence="1 2">
    <name type="scientific">Lacticaseibacillus manihotivorans DSM 13343 = JCM 12514</name>
    <dbReference type="NCBI Taxonomy" id="1423769"/>
    <lineage>
        <taxon>Bacteria</taxon>
        <taxon>Bacillati</taxon>
        <taxon>Bacillota</taxon>
        <taxon>Bacilli</taxon>
        <taxon>Lactobacillales</taxon>
        <taxon>Lactobacillaceae</taxon>
        <taxon>Lacticaseibacillus</taxon>
    </lineage>
</organism>
<evidence type="ECO:0000313" key="2">
    <source>
        <dbReference type="Proteomes" id="UP000051790"/>
    </source>
</evidence>
<dbReference type="AlphaFoldDB" id="A0A0R1PZ90"/>
<keyword evidence="2" id="KW-1185">Reference proteome</keyword>
<evidence type="ECO:0000313" key="1">
    <source>
        <dbReference type="EMBL" id="KRL37824.1"/>
    </source>
</evidence>
<dbReference type="Proteomes" id="UP000051790">
    <property type="component" value="Unassembled WGS sequence"/>
</dbReference>
<sequence length="463" mass="52090">MVMRAEIHTFAQKWQHLFETNAVAQSAGYSQTLEDDLKAAGFEMDQFASLTPDQVQLPDKQDVSATNAFIQAVTDSQALGNGIYSMWRQVTYWHQQSLGDTVNRQWFDIAFAQLAKLTQPLGDIHAVTVDSRRTQPFHFAESALVSQQLELQDTGDVSLKIQFGSGYIDHQNAKISDVQAKNLIKWLSTLEASSPAEVKAIPGTWQLTLQGEGGTETMSGDLDQHPKLSEAIRKVLPFPQLLLFDNAPEYLTRLIAEFTPNTKTREKLVIDRHSQTLSLTTKHGQTKSRVAVADPQVVVLMDALLHKKFVGQTTPDATLPLAVTARYRYTSSQKFYGTLSLDHPIINWQDVASLIGQWLMRFYPNMIDQRLITRHTPQPGDLLYAKVVFHHGEHPYSYLTTPDFAIGDRVVVPTTYSTQYGTIVAMDYYSPLLAPYPPEKTKSILRLADPVEESQYHGDDYDD</sequence>
<reference evidence="1 2" key="1">
    <citation type="journal article" date="2015" name="Genome Announc.">
        <title>Expanding the biotechnology potential of lactobacilli through comparative genomics of 213 strains and associated genera.</title>
        <authorList>
            <person name="Sun Z."/>
            <person name="Harris H.M."/>
            <person name="McCann A."/>
            <person name="Guo C."/>
            <person name="Argimon S."/>
            <person name="Zhang W."/>
            <person name="Yang X."/>
            <person name="Jeffery I.B."/>
            <person name="Cooney J.C."/>
            <person name="Kagawa T.F."/>
            <person name="Liu W."/>
            <person name="Song Y."/>
            <person name="Salvetti E."/>
            <person name="Wrobel A."/>
            <person name="Rasinkangas P."/>
            <person name="Parkhill J."/>
            <person name="Rea M.C."/>
            <person name="O'Sullivan O."/>
            <person name="Ritari J."/>
            <person name="Douillard F.P."/>
            <person name="Paul Ross R."/>
            <person name="Yang R."/>
            <person name="Briner A.E."/>
            <person name="Felis G.E."/>
            <person name="de Vos W.M."/>
            <person name="Barrangou R."/>
            <person name="Klaenhammer T.R."/>
            <person name="Caufield P.W."/>
            <person name="Cui Y."/>
            <person name="Zhang H."/>
            <person name="O'Toole P.W."/>
        </authorList>
    </citation>
    <scope>NUCLEOTIDE SEQUENCE [LARGE SCALE GENOMIC DNA]</scope>
    <source>
        <strain evidence="1 2">DSM 13343</strain>
    </source>
</reference>
<accession>A0A0R1PZ90</accession>
<dbReference type="OrthoDB" id="2330122at2"/>
<dbReference type="PATRIC" id="fig|1423769.4.peg.3002"/>
<name>A0A0R1PZ90_9LACO</name>